<feature type="compositionally biased region" description="Low complexity" evidence="1">
    <location>
        <begin position="131"/>
        <end position="141"/>
    </location>
</feature>
<sequence>MSLIDQAERLKRTWTDQYVQVREGIPALTRFRGLTGCVKTVNMNCRLLVEFQQTVDISWYDIDPAHVIRVDAPKVVEPVAATPPIPAAVPQPPVTAAPPETTKKLSPIEMIRAQQAKSANQSHLEGTAPLTKPTASSSPTVTSPPVPAKPLSPIEMIRAQQAKSKSLVESTPQVPPKEELPATSEEPMAPVAVTATPQKLSPIEMIRAQQAARAKADPATTAAKSVSPPVAQEKLSEAVAPQVAKSPIELIREQQKRAQAEVQKLEAPVNPQEKIDPPPAAKPLSPMEIIRQQQAAKLAKEQANRASTED</sequence>
<feature type="compositionally biased region" description="Basic and acidic residues" evidence="1">
    <location>
        <begin position="298"/>
        <end position="310"/>
    </location>
</feature>
<feature type="region of interest" description="Disordered" evidence="1">
    <location>
        <begin position="208"/>
        <end position="228"/>
    </location>
</feature>
<evidence type="ECO:0000256" key="1">
    <source>
        <dbReference type="SAM" id="MobiDB-lite"/>
    </source>
</evidence>
<dbReference type="AlphaFoldDB" id="A0A1C3ESX1"/>
<feature type="compositionally biased region" description="Polar residues" evidence="1">
    <location>
        <begin position="115"/>
        <end position="124"/>
    </location>
</feature>
<evidence type="ECO:0000313" key="3">
    <source>
        <dbReference type="Proteomes" id="UP000094828"/>
    </source>
</evidence>
<evidence type="ECO:0000313" key="2">
    <source>
        <dbReference type="EMBL" id="ODA36350.1"/>
    </source>
</evidence>
<gene>
    <name evidence="2" type="ORF">A6X21_16205</name>
</gene>
<dbReference type="STRING" id="1841610.A6X21_16205"/>
<feature type="region of interest" description="Disordered" evidence="1">
    <location>
        <begin position="254"/>
        <end position="310"/>
    </location>
</feature>
<dbReference type="Proteomes" id="UP000094828">
    <property type="component" value="Unassembled WGS sequence"/>
</dbReference>
<feature type="region of interest" description="Disordered" evidence="1">
    <location>
        <begin position="114"/>
        <end position="190"/>
    </location>
</feature>
<comment type="caution">
    <text evidence="2">The sequence shown here is derived from an EMBL/GenBank/DDBJ whole genome shotgun (WGS) entry which is preliminary data.</text>
</comment>
<reference evidence="2 3" key="1">
    <citation type="submission" date="2016-05" db="EMBL/GenBank/DDBJ databases">
        <title>Genomic and physiological characterization of Planctopirus sp. isolated from fresh water lake.</title>
        <authorList>
            <person name="Subhash Y."/>
            <person name="Ramana C."/>
        </authorList>
    </citation>
    <scope>NUCLEOTIDE SEQUENCE [LARGE SCALE GENOMIC DNA]</scope>
    <source>
        <strain evidence="2 3">JC280</strain>
    </source>
</reference>
<feature type="compositionally biased region" description="Low complexity" evidence="1">
    <location>
        <begin position="208"/>
        <end position="224"/>
    </location>
</feature>
<keyword evidence="3" id="KW-1185">Reference proteome</keyword>
<dbReference type="RefSeq" id="WP_068845657.1">
    <property type="nucleotide sequence ID" value="NZ_LYDR01000027.1"/>
</dbReference>
<accession>A0A1C3ESX1</accession>
<feature type="compositionally biased region" description="Polar residues" evidence="1">
    <location>
        <begin position="161"/>
        <end position="172"/>
    </location>
</feature>
<proteinExistence type="predicted"/>
<organism evidence="2 3">
    <name type="scientific">Planctopirus hydrillae</name>
    <dbReference type="NCBI Taxonomy" id="1841610"/>
    <lineage>
        <taxon>Bacteria</taxon>
        <taxon>Pseudomonadati</taxon>
        <taxon>Planctomycetota</taxon>
        <taxon>Planctomycetia</taxon>
        <taxon>Planctomycetales</taxon>
        <taxon>Planctomycetaceae</taxon>
        <taxon>Planctopirus</taxon>
    </lineage>
</organism>
<name>A0A1C3ESX1_9PLAN</name>
<protein>
    <submittedName>
        <fullName evidence="2">Uncharacterized protein</fullName>
    </submittedName>
</protein>
<dbReference type="EMBL" id="LYDR01000027">
    <property type="protein sequence ID" value="ODA36350.1"/>
    <property type="molecule type" value="Genomic_DNA"/>
</dbReference>
<dbReference type="OrthoDB" id="278480at2"/>